<feature type="compositionally biased region" description="Low complexity" evidence="1">
    <location>
        <begin position="17"/>
        <end position="34"/>
    </location>
</feature>
<dbReference type="OrthoDB" id="1828825at2"/>
<sequence>MAAAAALNACGTDGAPDRPLATAPAPATPVPGEAWRGAWAASPQPPGPDNWSTDGFADQTLRQSVRVTTGGSTLRIELTHRYGTRPLRIAGATVARTAGGGAVRPGSARQVTFGHGAPTVTVPPGGSVRTDAAVFPVTAFETVTVTLRLAEPTGPATIHRFAAATGRRADGDRLADTRASAFTDAGDSWYLLSGIEVAGGRDGARRDGLVTFGDSITDGVGSTRDANRRYPDALAERLAAAGRPRAVLNHGISGNKVVRDNGPHGAPAVDRFARDVLTEPGVTTVLVLAGINDIGGPGTPEAPEVTVDELVEGHRALIREARAKGLRIVGATLTPIKASVFDTPENEAQRDAFNHWVRTSGAYDAYVDFDRALADPADPDLMRPAFDSGDHLHPSDAGYRAMAEAVDPDIL</sequence>
<evidence type="ECO:0000313" key="3">
    <source>
        <dbReference type="EMBL" id="KOG08999.1"/>
    </source>
</evidence>
<evidence type="ECO:0000256" key="1">
    <source>
        <dbReference type="SAM" id="MobiDB-lite"/>
    </source>
</evidence>
<dbReference type="PATRIC" id="fig|1938.6.peg.8209"/>
<accession>A0A0L8J631</accession>
<dbReference type="InterPro" id="IPR013830">
    <property type="entry name" value="SGNH_hydro"/>
</dbReference>
<feature type="region of interest" description="Disordered" evidence="1">
    <location>
        <begin position="1"/>
        <end position="56"/>
    </location>
</feature>
<comment type="caution">
    <text evidence="3">The sequence shown here is derived from an EMBL/GenBank/DDBJ whole genome shotgun (WGS) entry which is preliminary data.</text>
</comment>
<protein>
    <submittedName>
        <fullName evidence="3">G-D-S-L family lipolytic protein</fullName>
    </submittedName>
</protein>
<feature type="domain" description="SGNH hydrolase-type esterase" evidence="2">
    <location>
        <begin position="212"/>
        <end position="401"/>
    </location>
</feature>
<dbReference type="InterPro" id="IPR053140">
    <property type="entry name" value="GDSL_Rv0518-like"/>
</dbReference>
<reference evidence="3 4" key="1">
    <citation type="submission" date="2015-06" db="EMBL/GenBank/DDBJ databases">
        <authorList>
            <person name="Hoefler B.C."/>
            <person name="Straight P.D."/>
        </authorList>
    </citation>
    <scope>NUCLEOTIDE SEQUENCE [LARGE SCALE GENOMIC DNA]</scope>
    <source>
        <strain evidence="3 4">NRRL 3427</strain>
    </source>
</reference>
<proteinExistence type="predicted"/>
<dbReference type="CDD" id="cd01830">
    <property type="entry name" value="XynE_like"/>
    <property type="match status" value="1"/>
</dbReference>
<dbReference type="SUPFAM" id="SSF52266">
    <property type="entry name" value="SGNH hydrolase"/>
    <property type="match status" value="1"/>
</dbReference>
<evidence type="ECO:0000313" key="4">
    <source>
        <dbReference type="Proteomes" id="UP000037023"/>
    </source>
</evidence>
<gene>
    <name evidence="3" type="ORF">ADK34_38115</name>
</gene>
<organism evidence="3 4">
    <name type="scientific">Streptomyces viridochromogenes</name>
    <dbReference type="NCBI Taxonomy" id="1938"/>
    <lineage>
        <taxon>Bacteria</taxon>
        <taxon>Bacillati</taxon>
        <taxon>Actinomycetota</taxon>
        <taxon>Actinomycetes</taxon>
        <taxon>Kitasatosporales</taxon>
        <taxon>Streptomycetaceae</taxon>
        <taxon>Streptomyces</taxon>
    </lineage>
</organism>
<dbReference type="AlphaFoldDB" id="A0A0L8J631"/>
<name>A0A0L8J631_STRVR</name>
<dbReference type="InterPro" id="IPR036514">
    <property type="entry name" value="SGNH_hydro_sf"/>
</dbReference>
<dbReference type="Gene3D" id="3.40.50.1110">
    <property type="entry name" value="SGNH hydrolase"/>
    <property type="match status" value="1"/>
</dbReference>
<dbReference type="Proteomes" id="UP000037023">
    <property type="component" value="Unassembled WGS sequence"/>
</dbReference>
<dbReference type="PANTHER" id="PTHR43784:SF2">
    <property type="entry name" value="GDSL-LIKE LIPASE_ACYLHYDROLASE, PUTATIVE (AFU_ORTHOLOGUE AFUA_2G00820)-RELATED"/>
    <property type="match status" value="1"/>
</dbReference>
<evidence type="ECO:0000259" key="2">
    <source>
        <dbReference type="Pfam" id="PF13472"/>
    </source>
</evidence>
<dbReference type="PANTHER" id="PTHR43784">
    <property type="entry name" value="GDSL-LIKE LIPASE/ACYLHYDROLASE, PUTATIVE (AFU_ORTHOLOGUE AFUA_2G00820)-RELATED"/>
    <property type="match status" value="1"/>
</dbReference>
<dbReference type="EMBL" id="LGUP01000403">
    <property type="protein sequence ID" value="KOG08999.1"/>
    <property type="molecule type" value="Genomic_DNA"/>
</dbReference>
<dbReference type="Pfam" id="PF13472">
    <property type="entry name" value="Lipase_GDSL_2"/>
    <property type="match status" value="1"/>
</dbReference>